<evidence type="ECO:0000256" key="1">
    <source>
        <dbReference type="SAM" id="MobiDB-lite"/>
    </source>
</evidence>
<dbReference type="EMBL" id="UINC01231482">
    <property type="protein sequence ID" value="SVE64031.1"/>
    <property type="molecule type" value="Genomic_DNA"/>
</dbReference>
<organism evidence="2">
    <name type="scientific">marine metagenome</name>
    <dbReference type="NCBI Taxonomy" id="408172"/>
    <lineage>
        <taxon>unclassified sequences</taxon>
        <taxon>metagenomes</taxon>
        <taxon>ecological metagenomes</taxon>
    </lineage>
</organism>
<name>A0A383F4X0_9ZZZZ</name>
<dbReference type="AlphaFoldDB" id="A0A383F4X0"/>
<sequence length="66" mass="7520">MYSETSRMFGKGVKENQLGSEKKSPLDHQSSLRANKAKTGLALYPDNHSNNNLIPNQELFHYCPRQ</sequence>
<gene>
    <name evidence="2" type="ORF">METZ01_LOCUS516885</name>
</gene>
<reference evidence="2" key="1">
    <citation type="submission" date="2018-05" db="EMBL/GenBank/DDBJ databases">
        <authorList>
            <person name="Lanie J.A."/>
            <person name="Ng W.-L."/>
            <person name="Kazmierczak K.M."/>
            <person name="Andrzejewski T.M."/>
            <person name="Davidsen T.M."/>
            <person name="Wayne K.J."/>
            <person name="Tettelin H."/>
            <person name="Glass J.I."/>
            <person name="Rusch D."/>
            <person name="Podicherti R."/>
            <person name="Tsui H.-C.T."/>
            <person name="Winkler M.E."/>
        </authorList>
    </citation>
    <scope>NUCLEOTIDE SEQUENCE</scope>
</reference>
<proteinExistence type="predicted"/>
<evidence type="ECO:0000313" key="2">
    <source>
        <dbReference type="EMBL" id="SVE64031.1"/>
    </source>
</evidence>
<accession>A0A383F4X0</accession>
<protein>
    <submittedName>
        <fullName evidence="2">Uncharacterized protein</fullName>
    </submittedName>
</protein>
<feature type="region of interest" description="Disordered" evidence="1">
    <location>
        <begin position="1"/>
        <end position="54"/>
    </location>
</feature>